<proteinExistence type="predicted"/>
<reference evidence="1" key="2">
    <citation type="submission" date="2020-11" db="EMBL/GenBank/DDBJ databases">
        <authorList>
            <person name="McCartney M.A."/>
            <person name="Auch B."/>
            <person name="Kono T."/>
            <person name="Mallez S."/>
            <person name="Becker A."/>
            <person name="Gohl D.M."/>
            <person name="Silverstein K.A.T."/>
            <person name="Koren S."/>
            <person name="Bechman K.B."/>
            <person name="Herman A."/>
            <person name="Abrahante J.E."/>
            <person name="Garbe J."/>
        </authorList>
    </citation>
    <scope>NUCLEOTIDE SEQUENCE</scope>
    <source>
        <strain evidence="1">Duluth1</strain>
        <tissue evidence="1">Whole animal</tissue>
    </source>
</reference>
<reference evidence="1" key="1">
    <citation type="journal article" date="2019" name="bioRxiv">
        <title>The Genome of the Zebra Mussel, Dreissena polymorpha: A Resource for Invasive Species Research.</title>
        <authorList>
            <person name="McCartney M.A."/>
            <person name="Auch B."/>
            <person name="Kono T."/>
            <person name="Mallez S."/>
            <person name="Zhang Y."/>
            <person name="Obille A."/>
            <person name="Becker A."/>
            <person name="Abrahante J.E."/>
            <person name="Garbe J."/>
            <person name="Badalamenti J.P."/>
            <person name="Herman A."/>
            <person name="Mangelson H."/>
            <person name="Liachko I."/>
            <person name="Sullivan S."/>
            <person name="Sone E.D."/>
            <person name="Koren S."/>
            <person name="Silverstein K.A.T."/>
            <person name="Beckman K.B."/>
            <person name="Gohl D.M."/>
        </authorList>
    </citation>
    <scope>NUCLEOTIDE SEQUENCE</scope>
    <source>
        <strain evidence="1">Duluth1</strain>
        <tissue evidence="1">Whole animal</tissue>
    </source>
</reference>
<sequence length="298" mass="34201">MNGQVRLLPNTLHKLKKLKSLTLYGTSKATDIQKWFAFTNKDHSEINHSPLPLTITNITFIDVWFSTLSLRRLLRTISKLNHQATCYLNQCCITTSEQISEGLISSPDSLMIPCDMSNVSLTIEGENPDLYDALIGSDLVCINIIQINHPSSLSEALLTLTRLKTLRLISREYIDIPIRLIRSEMKLVFIYKTLSVDSLRHLLRRTSVLNYSVESQILFGYTEQLDGFMAIKQELLATKQIDVKEFATMGRSSYCLNSMHETVEMDFFRNLHYVSDHMINVQLRYNCSQKLQPRCSVN</sequence>
<comment type="caution">
    <text evidence="1">The sequence shown here is derived from an EMBL/GenBank/DDBJ whole genome shotgun (WGS) entry which is preliminary data.</text>
</comment>
<gene>
    <name evidence="1" type="ORF">DPMN_145831</name>
</gene>
<dbReference type="Proteomes" id="UP000828390">
    <property type="component" value="Unassembled WGS sequence"/>
</dbReference>
<organism evidence="1 2">
    <name type="scientific">Dreissena polymorpha</name>
    <name type="common">Zebra mussel</name>
    <name type="synonym">Mytilus polymorpha</name>
    <dbReference type="NCBI Taxonomy" id="45954"/>
    <lineage>
        <taxon>Eukaryota</taxon>
        <taxon>Metazoa</taxon>
        <taxon>Spiralia</taxon>
        <taxon>Lophotrochozoa</taxon>
        <taxon>Mollusca</taxon>
        <taxon>Bivalvia</taxon>
        <taxon>Autobranchia</taxon>
        <taxon>Heteroconchia</taxon>
        <taxon>Euheterodonta</taxon>
        <taxon>Imparidentia</taxon>
        <taxon>Neoheterodontei</taxon>
        <taxon>Myida</taxon>
        <taxon>Dreissenoidea</taxon>
        <taxon>Dreissenidae</taxon>
        <taxon>Dreissena</taxon>
    </lineage>
</organism>
<protein>
    <submittedName>
        <fullName evidence="1">Uncharacterized protein</fullName>
    </submittedName>
</protein>
<accession>A0A9D4J1R6</accession>
<dbReference type="AlphaFoldDB" id="A0A9D4J1R6"/>
<dbReference type="EMBL" id="JAIWYP010000007">
    <property type="protein sequence ID" value="KAH3792337.1"/>
    <property type="molecule type" value="Genomic_DNA"/>
</dbReference>
<keyword evidence="2" id="KW-1185">Reference proteome</keyword>
<name>A0A9D4J1R6_DREPO</name>
<evidence type="ECO:0000313" key="2">
    <source>
        <dbReference type="Proteomes" id="UP000828390"/>
    </source>
</evidence>
<evidence type="ECO:0000313" key="1">
    <source>
        <dbReference type="EMBL" id="KAH3792337.1"/>
    </source>
</evidence>